<dbReference type="InterPro" id="IPR027417">
    <property type="entry name" value="P-loop_NTPase"/>
</dbReference>
<evidence type="ECO:0000313" key="3">
    <source>
        <dbReference type="Proteomes" id="UP000019116"/>
    </source>
</evidence>
<accession>A0A3B5ZZH5</accession>
<sequence>MIQEDLSKKLTDKRFLLVLDDVWNEDPEKWYTYHRALVTGGKGSRIVVTTRNKNVGIVMGGMAPYYLNQLSDDDCWYLFRSYAFVDGKSIEDPNLVRIGMEIVKKLKGLPLAAKAIGSLLYSKDTEDDWENVLRSEIWELPSDKNNILPALRLSYNHLPPVLKRCFAFCSVFHKDYVFEKDRFVQIWMALGFIQP</sequence>
<dbReference type="Pfam" id="PF00931">
    <property type="entry name" value="NB-ARC"/>
    <property type="match status" value="1"/>
</dbReference>
<keyword evidence="3" id="KW-1185">Reference proteome</keyword>
<name>A0A3B5ZZH5_WHEAT</name>
<reference evidence="2" key="1">
    <citation type="submission" date="2018-08" db="EMBL/GenBank/DDBJ databases">
        <authorList>
            <person name="Rossello M."/>
        </authorList>
    </citation>
    <scope>NUCLEOTIDE SEQUENCE [LARGE SCALE GENOMIC DNA]</scope>
    <source>
        <strain evidence="2">cv. Chinese Spring</strain>
    </source>
</reference>
<dbReference type="SMR" id="A0A3B5ZZH5"/>
<reference evidence="2" key="2">
    <citation type="submission" date="2018-10" db="UniProtKB">
        <authorList>
            <consortium name="EnsemblPlants"/>
        </authorList>
    </citation>
    <scope>IDENTIFICATION</scope>
</reference>
<dbReference type="InterPro" id="IPR042197">
    <property type="entry name" value="Apaf_helical"/>
</dbReference>
<dbReference type="Gramene" id="TraesKAR1D01G0292300.1">
    <property type="protein sequence ID" value="cds.TraesKAR1D01G0292300.1"/>
    <property type="gene ID" value="TraesKAR1D01G0292300"/>
</dbReference>
<dbReference type="PRINTS" id="PR00364">
    <property type="entry name" value="DISEASERSIST"/>
</dbReference>
<proteinExistence type="predicted"/>
<dbReference type="GO" id="GO:0006952">
    <property type="term" value="P:defense response"/>
    <property type="evidence" value="ECO:0007669"/>
    <property type="project" value="InterPro"/>
</dbReference>
<dbReference type="PANTHER" id="PTHR23155">
    <property type="entry name" value="DISEASE RESISTANCE PROTEIN RP"/>
    <property type="match status" value="1"/>
</dbReference>
<dbReference type="OrthoDB" id="777601at2759"/>
<evidence type="ECO:0000259" key="1">
    <source>
        <dbReference type="Pfam" id="PF00931"/>
    </source>
</evidence>
<dbReference type="EnsemblPlants" id="TraesCS1D02G308821.1">
    <property type="protein sequence ID" value="TraesCS1D02G308821.1.cds1"/>
    <property type="gene ID" value="TraesCS1D02G308821"/>
</dbReference>
<organism evidence="2">
    <name type="scientific">Triticum aestivum</name>
    <name type="common">Wheat</name>
    <dbReference type="NCBI Taxonomy" id="4565"/>
    <lineage>
        <taxon>Eukaryota</taxon>
        <taxon>Viridiplantae</taxon>
        <taxon>Streptophyta</taxon>
        <taxon>Embryophyta</taxon>
        <taxon>Tracheophyta</taxon>
        <taxon>Spermatophyta</taxon>
        <taxon>Magnoliopsida</taxon>
        <taxon>Liliopsida</taxon>
        <taxon>Poales</taxon>
        <taxon>Poaceae</taxon>
        <taxon>BOP clade</taxon>
        <taxon>Pooideae</taxon>
        <taxon>Triticodae</taxon>
        <taxon>Triticeae</taxon>
        <taxon>Triticinae</taxon>
        <taxon>Triticum</taxon>
    </lineage>
</organism>
<dbReference type="Gramene" id="TraesCLE_scaffold_092176_01G000100.1">
    <property type="protein sequence ID" value="TraesCLE_scaffold_092176_01G000100.1"/>
    <property type="gene ID" value="TraesCLE_scaffold_092176_01G000100"/>
</dbReference>
<dbReference type="Proteomes" id="UP000019116">
    <property type="component" value="Chromosome 1D"/>
</dbReference>
<feature type="domain" description="NB-ARC" evidence="1">
    <location>
        <begin position="3"/>
        <end position="84"/>
    </location>
</feature>
<dbReference type="Gramene" id="TraesRN1D0100780400.1">
    <property type="protein sequence ID" value="TraesRN1D0100780400.1"/>
    <property type="gene ID" value="TraesRN1D0100780400"/>
</dbReference>
<dbReference type="InterPro" id="IPR002182">
    <property type="entry name" value="NB-ARC"/>
</dbReference>
<dbReference type="GO" id="GO:0043531">
    <property type="term" value="F:ADP binding"/>
    <property type="evidence" value="ECO:0007669"/>
    <property type="project" value="InterPro"/>
</dbReference>
<dbReference type="Gramene" id="TraesCS1D03G0734900.1">
    <property type="protein sequence ID" value="TraesCS1D03G0734900.1.CDS1"/>
    <property type="gene ID" value="TraesCS1D03G0734900"/>
</dbReference>
<dbReference type="PANTHER" id="PTHR23155:SF1226">
    <property type="entry name" value="OS05G0492600 PROTEIN"/>
    <property type="match status" value="1"/>
</dbReference>
<dbReference type="AlphaFoldDB" id="A0A3B5ZZH5"/>
<dbReference type="Gramene" id="TraesROB_scaffold_080262_01G000100.1">
    <property type="protein sequence ID" value="TraesROB_scaffold_080262_01G000100.1"/>
    <property type="gene ID" value="TraesROB_scaffold_080262_01G000100"/>
</dbReference>
<dbReference type="Gramene" id="TraesCAD_scaffold_070114_01G000200.1">
    <property type="protein sequence ID" value="TraesCAD_scaffold_070114_01G000200.1"/>
    <property type="gene ID" value="TraesCAD_scaffold_070114_01G000200"/>
</dbReference>
<dbReference type="Gramene" id="TraesWEE_scaffold_070645_01G000200.1">
    <property type="protein sequence ID" value="TraesWEE_scaffold_070645_01G000200.1"/>
    <property type="gene ID" value="TraesWEE_scaffold_070645_01G000200"/>
</dbReference>
<dbReference type="Gene3D" id="1.10.8.430">
    <property type="entry name" value="Helical domain of apoptotic protease-activating factors"/>
    <property type="match status" value="1"/>
</dbReference>
<dbReference type="Gramene" id="TraesCS1D02G308821.1">
    <property type="protein sequence ID" value="TraesCS1D02G308821.1.cds1"/>
    <property type="gene ID" value="TraesCS1D02G308821"/>
</dbReference>
<dbReference type="Gene3D" id="3.40.50.300">
    <property type="entry name" value="P-loop containing nucleotide triphosphate hydrolases"/>
    <property type="match status" value="1"/>
</dbReference>
<dbReference type="SUPFAM" id="SSF52540">
    <property type="entry name" value="P-loop containing nucleoside triphosphate hydrolases"/>
    <property type="match status" value="1"/>
</dbReference>
<evidence type="ECO:0000313" key="2">
    <source>
        <dbReference type="EnsemblPlants" id="TraesCS1D02G308821.1.cds1"/>
    </source>
</evidence>
<dbReference type="InterPro" id="IPR044974">
    <property type="entry name" value="Disease_R_plants"/>
</dbReference>
<protein>
    <recommendedName>
        <fullName evidence="1">NB-ARC domain-containing protein</fullName>
    </recommendedName>
</protein>